<feature type="region of interest" description="Disordered" evidence="2">
    <location>
        <begin position="1"/>
        <end position="174"/>
    </location>
</feature>
<dbReference type="InterPro" id="IPR051726">
    <property type="entry name" value="Chitin_Synth_Reg"/>
</dbReference>
<dbReference type="Pfam" id="PF08238">
    <property type="entry name" value="Sel1"/>
    <property type="match status" value="7"/>
</dbReference>
<dbReference type="AlphaFoldDB" id="A0A9P8I040"/>
<evidence type="ECO:0000256" key="2">
    <source>
        <dbReference type="SAM" id="MobiDB-lite"/>
    </source>
</evidence>
<comment type="caution">
    <text evidence="3">The sequence shown here is derived from an EMBL/GenBank/DDBJ whole genome shotgun (WGS) entry which is preliminary data.</text>
</comment>
<dbReference type="Gene3D" id="1.25.40.10">
    <property type="entry name" value="Tetratricopeptide repeat domain"/>
    <property type="match status" value="2"/>
</dbReference>
<feature type="region of interest" description="Disordered" evidence="2">
    <location>
        <begin position="715"/>
        <end position="741"/>
    </location>
</feature>
<accession>A0A9P8I040</accession>
<reference evidence="3" key="1">
    <citation type="submission" date="2021-03" db="EMBL/GenBank/DDBJ databases">
        <title>Comparative genomics and phylogenomic investigation of the class Geoglossomycetes provide insights into ecological specialization and systematics.</title>
        <authorList>
            <person name="Melie T."/>
            <person name="Pirro S."/>
            <person name="Miller A.N."/>
            <person name="Quandt A."/>
        </authorList>
    </citation>
    <scope>NUCLEOTIDE SEQUENCE</scope>
    <source>
        <strain evidence="3">GBOQ0MN5Z8</strain>
    </source>
</reference>
<evidence type="ECO:0000313" key="3">
    <source>
        <dbReference type="EMBL" id="KAH0536311.1"/>
    </source>
</evidence>
<dbReference type="Proteomes" id="UP000698800">
    <property type="component" value="Unassembled WGS sequence"/>
</dbReference>
<feature type="region of interest" description="Disordered" evidence="2">
    <location>
        <begin position="218"/>
        <end position="299"/>
    </location>
</feature>
<dbReference type="InterPro" id="IPR006597">
    <property type="entry name" value="Sel1-like"/>
</dbReference>
<name>A0A9P8I040_9PEZI</name>
<sequence>MAASPSAMGQSDRPRTPPQDETLPAQGSPLRFHDRESPKANNAGFPSSPPPRKPLPVYTGVRMQGGPVSPVRIRSPSDQFPPRASSAQVLNESPHLSVDLASHSRTTSRDLETPEPDRSRESVGPTPTTQTLPYRQPYTTQTSGIIQEPQMAVISSADSQRSNSPKEDILPGGEVMYSSHGVADIGSQPSKLYPQLQYHHQQFVEGNVNGLAEYRHSHATAQSSNSDSPTSSAAGDNTASAPGRHLAPTGNVYSKRTSSRPVSAYSTVSDASPRGRTGSPSNNHLAGSTAYRRSPSTHSAYVGEHRPTSYVDLLNVPYHQQIAPTSAAFNNTHLRTAVGTQASLLSHKQTLDMYRANVKKTNDPAIQYEFAVFMISEAKEAEAAAKSGDADSLARTHSRDLDSPYVDNSTIASMTAELYKEARQILTKLADRSYPFAQYYLADGYSSGLFTKGKPDLDKAFGLFVAAAKHGHAESGFRAALCYEYGWGCRKDYPKAVQFYRQSASKNHPGSMLRLGKACLTNDLGLGNRYREGIKWLKRATESADAQYNSAPYELGVLHETGYGDDVFQDVTYAAQLFTQAAELGNAEANYRMGVAYEHGLLNCPRDAGLSVHFYNGAAQLGHALAMMALCAWYIVGAEPVLEKDESEAYEWARKAAGLGLAKAQYAVGYFTEMGIGCRRDTLEANVWYVRAADQGEERAKQRLAAIQAAAAGEGASTGGKKGKMRKGGAGGTANTAGDNDKECILM</sequence>
<evidence type="ECO:0000256" key="1">
    <source>
        <dbReference type="ARBA" id="ARBA00022737"/>
    </source>
</evidence>
<evidence type="ECO:0000313" key="4">
    <source>
        <dbReference type="Proteomes" id="UP000698800"/>
    </source>
</evidence>
<dbReference type="PANTHER" id="PTHR46430">
    <property type="entry name" value="PROTEIN SKT5-RELATED"/>
    <property type="match status" value="1"/>
</dbReference>
<proteinExistence type="predicted"/>
<feature type="compositionally biased region" description="Polar residues" evidence="2">
    <location>
        <begin position="251"/>
        <end position="270"/>
    </location>
</feature>
<protein>
    <recommendedName>
        <fullName evidence="5">Protein SKT5</fullName>
    </recommendedName>
</protein>
<gene>
    <name evidence="3" type="ORF">FGG08_006804</name>
</gene>
<organism evidence="3 4">
    <name type="scientific">Glutinoglossum americanum</name>
    <dbReference type="NCBI Taxonomy" id="1670608"/>
    <lineage>
        <taxon>Eukaryota</taxon>
        <taxon>Fungi</taxon>
        <taxon>Dikarya</taxon>
        <taxon>Ascomycota</taxon>
        <taxon>Pezizomycotina</taxon>
        <taxon>Geoglossomycetes</taxon>
        <taxon>Geoglossales</taxon>
        <taxon>Geoglossaceae</taxon>
        <taxon>Glutinoglossum</taxon>
    </lineage>
</organism>
<feature type="compositionally biased region" description="Low complexity" evidence="2">
    <location>
        <begin position="223"/>
        <end position="232"/>
    </location>
</feature>
<dbReference type="OrthoDB" id="272077at2759"/>
<dbReference type="EMBL" id="JAGHQL010000215">
    <property type="protein sequence ID" value="KAH0536311.1"/>
    <property type="molecule type" value="Genomic_DNA"/>
</dbReference>
<dbReference type="SUPFAM" id="SSF81901">
    <property type="entry name" value="HCP-like"/>
    <property type="match status" value="1"/>
</dbReference>
<dbReference type="PANTHER" id="PTHR46430:SF1">
    <property type="entry name" value="CHITIN SYNTHASE REGULATOR SKT5-RELATED"/>
    <property type="match status" value="1"/>
</dbReference>
<keyword evidence="4" id="KW-1185">Reference proteome</keyword>
<feature type="compositionally biased region" description="Polar residues" evidence="2">
    <location>
        <begin position="125"/>
        <end position="145"/>
    </location>
</feature>
<dbReference type="SMART" id="SM00671">
    <property type="entry name" value="SEL1"/>
    <property type="match status" value="7"/>
</dbReference>
<dbReference type="InterPro" id="IPR011990">
    <property type="entry name" value="TPR-like_helical_dom_sf"/>
</dbReference>
<feature type="compositionally biased region" description="Basic and acidic residues" evidence="2">
    <location>
        <begin position="107"/>
        <end position="121"/>
    </location>
</feature>
<evidence type="ECO:0008006" key="5">
    <source>
        <dbReference type="Google" id="ProtNLM"/>
    </source>
</evidence>
<keyword evidence="1" id="KW-0677">Repeat</keyword>